<gene>
    <name evidence="2" type="ORF">JVT61DRAFT_12937</name>
</gene>
<protein>
    <recommendedName>
        <fullName evidence="4">SAM domain-containing protein</fullName>
    </recommendedName>
</protein>
<feature type="compositionally biased region" description="Basic and acidic residues" evidence="1">
    <location>
        <begin position="70"/>
        <end position="83"/>
    </location>
</feature>
<dbReference type="OrthoDB" id="514070at2759"/>
<reference evidence="2" key="1">
    <citation type="submission" date="2021-03" db="EMBL/GenBank/DDBJ databases">
        <title>Evolutionary innovations through gain and loss of genes in the ectomycorrhizal Boletales.</title>
        <authorList>
            <person name="Wu G."/>
            <person name="Miyauchi S."/>
            <person name="Morin E."/>
            <person name="Yang Z.-L."/>
            <person name="Xu J."/>
            <person name="Martin F.M."/>
        </authorList>
    </citation>
    <scope>NUCLEOTIDE SEQUENCE</scope>
    <source>
        <strain evidence="2">BR01</strain>
    </source>
</reference>
<dbReference type="AlphaFoldDB" id="A0A8I3ADQ3"/>
<dbReference type="EMBL" id="JAGFBS010000006">
    <property type="protein sequence ID" value="KAG6378666.1"/>
    <property type="molecule type" value="Genomic_DNA"/>
</dbReference>
<evidence type="ECO:0008006" key="4">
    <source>
        <dbReference type="Google" id="ProtNLM"/>
    </source>
</evidence>
<dbReference type="Proteomes" id="UP000683000">
    <property type="component" value="Unassembled WGS sequence"/>
</dbReference>
<comment type="caution">
    <text evidence="2">The sequence shown here is derived from an EMBL/GenBank/DDBJ whole genome shotgun (WGS) entry which is preliminary data.</text>
</comment>
<evidence type="ECO:0000256" key="1">
    <source>
        <dbReference type="SAM" id="MobiDB-lite"/>
    </source>
</evidence>
<feature type="region of interest" description="Disordered" evidence="1">
    <location>
        <begin position="114"/>
        <end position="134"/>
    </location>
</feature>
<proteinExistence type="predicted"/>
<organism evidence="2 3">
    <name type="scientific">Boletus reticuloceps</name>
    <dbReference type="NCBI Taxonomy" id="495285"/>
    <lineage>
        <taxon>Eukaryota</taxon>
        <taxon>Fungi</taxon>
        <taxon>Dikarya</taxon>
        <taxon>Basidiomycota</taxon>
        <taxon>Agaricomycotina</taxon>
        <taxon>Agaricomycetes</taxon>
        <taxon>Agaricomycetidae</taxon>
        <taxon>Boletales</taxon>
        <taxon>Boletineae</taxon>
        <taxon>Boletaceae</taxon>
        <taxon>Boletoideae</taxon>
        <taxon>Boletus</taxon>
    </lineage>
</organism>
<feature type="region of interest" description="Disordered" evidence="1">
    <location>
        <begin position="70"/>
        <end position="100"/>
    </location>
</feature>
<accession>A0A8I3ADQ3</accession>
<feature type="region of interest" description="Disordered" evidence="1">
    <location>
        <begin position="315"/>
        <end position="341"/>
    </location>
</feature>
<evidence type="ECO:0000313" key="3">
    <source>
        <dbReference type="Proteomes" id="UP000683000"/>
    </source>
</evidence>
<name>A0A8I3ADQ3_9AGAM</name>
<sequence>MDKKLTLPDFLKLLTSNNVPMPKAMAVASKVFKEYNTTALLVQLDDAKLQVLGVKDKDLRKLVLVAVRKAGDSRHTRKPRSEGDSDAQPVAGPSSSKYPSTVQILITPKKRKRDDDLNELLPEAPPDEASAYGSMDFNDVLDEEVLKVKSTVTNRAPLMTAWATIVAERLGFEREEALSIGSVYTEMNAVAKGVSLGIVDRSRQKEMDPISGGQQPYVDLMGKRPLYKTQSSKWRALVSGSPAIPSIAFSYISRAFRQTTPYIVGALRLLAASYPPQELNKVGFSLYAEFRPTVDGWGKRGEVRCEHILSLRKKGSGDTLAPISDVQRSDSQGVSGEHPRTLTLGEYEAAPDEDPGLDEENFASQLESHECKGC</sequence>
<keyword evidence="3" id="KW-1185">Reference proteome</keyword>
<evidence type="ECO:0000313" key="2">
    <source>
        <dbReference type="EMBL" id="KAG6378666.1"/>
    </source>
</evidence>